<dbReference type="PANTHER" id="PTHR47784">
    <property type="entry name" value="STEROL UPTAKE CONTROL PROTEIN 2"/>
    <property type="match status" value="1"/>
</dbReference>
<dbReference type="SUPFAM" id="SSF57701">
    <property type="entry name" value="Zn2/Cys6 DNA-binding domain"/>
    <property type="match status" value="1"/>
</dbReference>
<feature type="transmembrane region" description="Helical" evidence="2">
    <location>
        <begin position="333"/>
        <end position="352"/>
    </location>
</feature>
<keyword evidence="2" id="KW-1133">Transmembrane helix</keyword>
<dbReference type="Pfam" id="PF00172">
    <property type="entry name" value="Zn_clus"/>
    <property type="match status" value="1"/>
</dbReference>
<keyword evidence="1" id="KW-0539">Nucleus</keyword>
<organism evidence="4 5">
    <name type="scientific">Echria macrotheca</name>
    <dbReference type="NCBI Taxonomy" id="438768"/>
    <lineage>
        <taxon>Eukaryota</taxon>
        <taxon>Fungi</taxon>
        <taxon>Dikarya</taxon>
        <taxon>Ascomycota</taxon>
        <taxon>Pezizomycotina</taxon>
        <taxon>Sordariomycetes</taxon>
        <taxon>Sordariomycetidae</taxon>
        <taxon>Sordariales</taxon>
        <taxon>Schizotheciaceae</taxon>
        <taxon>Echria</taxon>
    </lineage>
</organism>
<dbReference type="PROSITE" id="PS00463">
    <property type="entry name" value="ZN2_CY6_FUNGAL_1"/>
    <property type="match status" value="1"/>
</dbReference>
<comment type="caution">
    <text evidence="4">The sequence shown here is derived from an EMBL/GenBank/DDBJ whole genome shotgun (WGS) entry which is preliminary data.</text>
</comment>
<reference evidence="4" key="1">
    <citation type="submission" date="2023-06" db="EMBL/GenBank/DDBJ databases">
        <title>Genome-scale phylogeny and comparative genomics of the fungal order Sordariales.</title>
        <authorList>
            <consortium name="Lawrence Berkeley National Laboratory"/>
            <person name="Hensen N."/>
            <person name="Bonometti L."/>
            <person name="Westerberg I."/>
            <person name="Brannstrom I.O."/>
            <person name="Guillou S."/>
            <person name="Cros-Aarteil S."/>
            <person name="Calhoun S."/>
            <person name="Haridas S."/>
            <person name="Kuo A."/>
            <person name="Mondo S."/>
            <person name="Pangilinan J."/>
            <person name="Riley R."/>
            <person name="Labutti K."/>
            <person name="Andreopoulos B."/>
            <person name="Lipzen A."/>
            <person name="Chen C."/>
            <person name="Yanf M."/>
            <person name="Daum C."/>
            <person name="Ng V."/>
            <person name="Clum A."/>
            <person name="Steindorff A."/>
            <person name="Ohm R."/>
            <person name="Martin F."/>
            <person name="Silar P."/>
            <person name="Natvig D."/>
            <person name="Lalanne C."/>
            <person name="Gautier V."/>
            <person name="Ament-Velasquez S.L."/>
            <person name="Kruys A."/>
            <person name="Hutchinson M.I."/>
            <person name="Powell A.J."/>
            <person name="Barry K."/>
            <person name="Miller A.N."/>
            <person name="Grigoriev I.V."/>
            <person name="Debuchy R."/>
            <person name="Gladieux P."/>
            <person name="Thoren M.H."/>
            <person name="Johannesson H."/>
        </authorList>
    </citation>
    <scope>NUCLEOTIDE SEQUENCE</scope>
    <source>
        <strain evidence="4">PSN4</strain>
    </source>
</reference>
<evidence type="ECO:0000256" key="2">
    <source>
        <dbReference type="SAM" id="Phobius"/>
    </source>
</evidence>
<accession>A0AAJ0B2A0</accession>
<gene>
    <name evidence="4" type="ORF">QBC47DRAFT_393958</name>
</gene>
<feature type="domain" description="Zn(2)-C6 fungal-type" evidence="3">
    <location>
        <begin position="32"/>
        <end position="62"/>
    </location>
</feature>
<dbReference type="SMART" id="SM00066">
    <property type="entry name" value="GAL4"/>
    <property type="match status" value="1"/>
</dbReference>
<dbReference type="InterPro" id="IPR036864">
    <property type="entry name" value="Zn2-C6_fun-type_DNA-bd_sf"/>
</dbReference>
<evidence type="ECO:0000313" key="5">
    <source>
        <dbReference type="Proteomes" id="UP001239445"/>
    </source>
</evidence>
<keyword evidence="5" id="KW-1185">Reference proteome</keyword>
<dbReference type="Gene3D" id="4.10.240.10">
    <property type="entry name" value="Zn(2)-C6 fungal-type DNA-binding domain"/>
    <property type="match status" value="1"/>
</dbReference>
<dbReference type="GO" id="GO:0001228">
    <property type="term" value="F:DNA-binding transcription activator activity, RNA polymerase II-specific"/>
    <property type="evidence" value="ECO:0007669"/>
    <property type="project" value="TreeGrafter"/>
</dbReference>
<dbReference type="PANTHER" id="PTHR47784:SF9">
    <property type="entry name" value="ZN(II)2CYS6 TRANSCRIPTION FACTOR (EUROFUNG)"/>
    <property type="match status" value="1"/>
</dbReference>
<sequence>MVPAGFAVFSLDGDKKPRAYSRRKRHTKTKLGCLTCRAKRVKCDEARPQCARCLRNTRVCVYSGNAISSKLSVLDSVTVIPFPANEQLLAHLHGYWVDVLGLPRTDLVLSMFQASPLVRHAMLALAASHLRHVSPLSTQHRVMEHVQIATALSEYQHHLNIPPADLGRRGADALLTAGVLLSMLAFTLPACETGTGNGEEESPYSSWVFSHRPDRLGWFSLQSGLRHLLVHRATHLDETLRFLTQVFLGVEVDRASFSGAAERGEFIVPELWTRFFGLDHDGGEDNVYRVMVGVLLQLKGHLAAGSNVLNAFQFVAKVQGRFCALVYERDPRAMWMLGYWLGIMWAYPAWWCTQRVRRDYRAILMWLEVSRPEGRDWDDMLGELRSVVDEKPPAHA</sequence>
<dbReference type="EMBL" id="MU839847">
    <property type="protein sequence ID" value="KAK1750354.1"/>
    <property type="molecule type" value="Genomic_DNA"/>
</dbReference>
<dbReference type="Proteomes" id="UP001239445">
    <property type="component" value="Unassembled WGS sequence"/>
</dbReference>
<dbReference type="CDD" id="cd00067">
    <property type="entry name" value="GAL4"/>
    <property type="match status" value="1"/>
</dbReference>
<dbReference type="InterPro" id="IPR001138">
    <property type="entry name" value="Zn2Cys6_DnaBD"/>
</dbReference>
<keyword evidence="2" id="KW-0812">Transmembrane</keyword>
<proteinExistence type="predicted"/>
<protein>
    <recommendedName>
        <fullName evidence="3">Zn(2)-C6 fungal-type domain-containing protein</fullName>
    </recommendedName>
</protein>
<dbReference type="InterPro" id="IPR053157">
    <property type="entry name" value="Sterol_Uptake_Regulator"/>
</dbReference>
<evidence type="ECO:0000259" key="3">
    <source>
        <dbReference type="PROSITE" id="PS50048"/>
    </source>
</evidence>
<name>A0AAJ0B2A0_9PEZI</name>
<dbReference type="AlphaFoldDB" id="A0AAJ0B2A0"/>
<dbReference type="GO" id="GO:0008270">
    <property type="term" value="F:zinc ion binding"/>
    <property type="evidence" value="ECO:0007669"/>
    <property type="project" value="InterPro"/>
</dbReference>
<keyword evidence="2" id="KW-0472">Membrane</keyword>
<dbReference type="PROSITE" id="PS50048">
    <property type="entry name" value="ZN2_CY6_FUNGAL_2"/>
    <property type="match status" value="1"/>
</dbReference>
<evidence type="ECO:0000313" key="4">
    <source>
        <dbReference type="EMBL" id="KAK1750354.1"/>
    </source>
</evidence>
<evidence type="ECO:0000256" key="1">
    <source>
        <dbReference type="ARBA" id="ARBA00023242"/>
    </source>
</evidence>